<organism evidence="5 6">
    <name type="scientific">Gymnopilus dilepis</name>
    <dbReference type="NCBI Taxonomy" id="231916"/>
    <lineage>
        <taxon>Eukaryota</taxon>
        <taxon>Fungi</taxon>
        <taxon>Dikarya</taxon>
        <taxon>Basidiomycota</taxon>
        <taxon>Agaricomycotina</taxon>
        <taxon>Agaricomycetes</taxon>
        <taxon>Agaricomycetidae</taxon>
        <taxon>Agaricales</taxon>
        <taxon>Agaricineae</taxon>
        <taxon>Hymenogastraceae</taxon>
        <taxon>Gymnopilus</taxon>
    </lineage>
</organism>
<dbReference type="OrthoDB" id="301415at2759"/>
<proteinExistence type="predicted"/>
<dbReference type="PROSITE" id="PS50234">
    <property type="entry name" value="VWFA"/>
    <property type="match status" value="1"/>
</dbReference>
<dbReference type="Gene3D" id="3.40.50.410">
    <property type="entry name" value="von Willebrand factor, type A domain"/>
    <property type="match status" value="1"/>
</dbReference>
<dbReference type="EMBL" id="NHYE01000978">
    <property type="protein sequence ID" value="PPR00918.1"/>
    <property type="molecule type" value="Genomic_DNA"/>
</dbReference>
<dbReference type="InParanoid" id="A0A409YD73"/>
<dbReference type="Proteomes" id="UP000284706">
    <property type="component" value="Unassembled WGS sequence"/>
</dbReference>
<dbReference type="GO" id="GO:0004674">
    <property type="term" value="F:protein serine/threonine kinase activity"/>
    <property type="evidence" value="ECO:0007669"/>
    <property type="project" value="TreeGrafter"/>
</dbReference>
<comment type="subcellular location">
    <subcellularLocation>
        <location evidence="1">Secreted</location>
    </subcellularLocation>
</comment>
<protein>
    <recommendedName>
        <fullName evidence="4">VWFA domain-containing protein</fullName>
    </recommendedName>
</protein>
<evidence type="ECO:0000313" key="6">
    <source>
        <dbReference type="Proteomes" id="UP000284706"/>
    </source>
</evidence>
<evidence type="ECO:0000256" key="2">
    <source>
        <dbReference type="ARBA" id="ARBA00022525"/>
    </source>
</evidence>
<gene>
    <name evidence="5" type="ORF">CVT26_015528</name>
</gene>
<dbReference type="InterPro" id="IPR056861">
    <property type="entry name" value="HMCN1-like_VWA"/>
</dbReference>
<evidence type="ECO:0000313" key="5">
    <source>
        <dbReference type="EMBL" id="PPR00918.1"/>
    </source>
</evidence>
<dbReference type="AlphaFoldDB" id="A0A409YD73"/>
<dbReference type="PANTHER" id="PTHR47763:SF1">
    <property type="entry name" value="DUF659 DOMAIN-CONTAINING PROTEIN"/>
    <property type="match status" value="1"/>
</dbReference>
<sequence>MSYTPTPTADGKYRIKVLDQDLYVQAEIVFNAGLKLCSLNQIEEKQKWIIKAVSGKSGVWTITSAADSTQGLTTYKGSDRYAGYGYPLPQATTSLNWAIVEKHTDGKSYSKLKVDGESYVWDSNWGDGAVNFYYEKTSVSAGPNQCYVFEKLPDDPPPPTGKALDVLFVQDVTGSQGPYIQKAKDNINTICQTLISSGKIAPDALRFGLVIFRDHPPQDTTLISKLYPFTNDVNSFFNNLNSLQATGGGDGPEAQCDAFADILTAGWNDDAEKVALLITDSPPHGIGEDGDGFPNGCPLQHPNDPVKIGKQLARKGIVLNVLACEPTLSGYYKHALDFYTGVTKKSGGQVYPLGDVQSVVNSILAASLESFDLSAFAKSNISKAQSFANNEADLTKVLHDTGAQIHSFVADSYYEDSPEGDANAQAWFEAESLEEGREKIKQVVGNRIKAAYRNGAAPQVKVQTQPISLAQAQRAARMVMARSGY</sequence>
<dbReference type="SUPFAM" id="SSF53300">
    <property type="entry name" value="vWA-like"/>
    <property type="match status" value="1"/>
</dbReference>
<dbReference type="Pfam" id="PF25106">
    <property type="entry name" value="VWA_4"/>
    <property type="match status" value="1"/>
</dbReference>
<keyword evidence="2" id="KW-0964">Secreted</keyword>
<keyword evidence="3" id="KW-0732">Signal</keyword>
<dbReference type="PANTHER" id="PTHR47763">
    <property type="entry name" value="ALPHA-PROTEIN KINASE VWKA"/>
    <property type="match status" value="1"/>
</dbReference>
<accession>A0A409YD73</accession>
<evidence type="ECO:0000256" key="1">
    <source>
        <dbReference type="ARBA" id="ARBA00004613"/>
    </source>
</evidence>
<dbReference type="CDD" id="cd00198">
    <property type="entry name" value="vWFA"/>
    <property type="match status" value="1"/>
</dbReference>
<evidence type="ECO:0000259" key="4">
    <source>
        <dbReference type="PROSITE" id="PS50234"/>
    </source>
</evidence>
<evidence type="ECO:0000256" key="3">
    <source>
        <dbReference type="ARBA" id="ARBA00022729"/>
    </source>
</evidence>
<dbReference type="GO" id="GO:0005737">
    <property type="term" value="C:cytoplasm"/>
    <property type="evidence" value="ECO:0007669"/>
    <property type="project" value="TreeGrafter"/>
</dbReference>
<dbReference type="InterPro" id="IPR052969">
    <property type="entry name" value="Thr-specific_kinase-like"/>
</dbReference>
<dbReference type="InterPro" id="IPR002035">
    <property type="entry name" value="VWF_A"/>
</dbReference>
<reference evidence="5 6" key="1">
    <citation type="journal article" date="2018" name="Evol. Lett.">
        <title>Horizontal gene cluster transfer increased hallucinogenic mushroom diversity.</title>
        <authorList>
            <person name="Reynolds H.T."/>
            <person name="Vijayakumar V."/>
            <person name="Gluck-Thaler E."/>
            <person name="Korotkin H.B."/>
            <person name="Matheny P.B."/>
            <person name="Slot J.C."/>
        </authorList>
    </citation>
    <scope>NUCLEOTIDE SEQUENCE [LARGE SCALE GENOMIC DNA]</scope>
    <source>
        <strain evidence="5 6">SRW20</strain>
    </source>
</reference>
<keyword evidence="6" id="KW-1185">Reference proteome</keyword>
<feature type="domain" description="VWFA" evidence="4">
    <location>
        <begin position="165"/>
        <end position="368"/>
    </location>
</feature>
<comment type="caution">
    <text evidence="5">The sequence shown here is derived from an EMBL/GenBank/DDBJ whole genome shotgun (WGS) entry which is preliminary data.</text>
</comment>
<name>A0A409YD73_9AGAR</name>
<dbReference type="InterPro" id="IPR036465">
    <property type="entry name" value="vWFA_dom_sf"/>
</dbReference>